<evidence type="ECO:0000313" key="3">
    <source>
        <dbReference type="Proteomes" id="UP000076858"/>
    </source>
</evidence>
<gene>
    <name evidence="2" type="ORF">APZ42_026072</name>
</gene>
<protein>
    <submittedName>
        <fullName evidence="2">Uncharacterized protein</fullName>
    </submittedName>
</protein>
<keyword evidence="3" id="KW-1185">Reference proteome</keyword>
<dbReference type="EMBL" id="LRGB01002011">
    <property type="protein sequence ID" value="KZS09672.1"/>
    <property type="molecule type" value="Genomic_DNA"/>
</dbReference>
<proteinExistence type="predicted"/>
<comment type="caution">
    <text evidence="2">The sequence shown here is derived from an EMBL/GenBank/DDBJ whole genome shotgun (WGS) entry which is preliminary data.</text>
</comment>
<feature type="region of interest" description="Disordered" evidence="1">
    <location>
        <begin position="37"/>
        <end position="57"/>
    </location>
</feature>
<evidence type="ECO:0000256" key="1">
    <source>
        <dbReference type="SAM" id="MobiDB-lite"/>
    </source>
</evidence>
<evidence type="ECO:0000313" key="2">
    <source>
        <dbReference type="EMBL" id="KZS09672.1"/>
    </source>
</evidence>
<sequence length="76" mass="8921">MNKRFDSYEKKKKKKKKVLISSKAFLVSFFFSISTHTQSSSSRRRVGYLSQGKRNTKNDVDKSRVSFFFSSIFPIK</sequence>
<accession>A0A164SIW1</accession>
<reference evidence="2 3" key="1">
    <citation type="submission" date="2016-03" db="EMBL/GenBank/DDBJ databases">
        <title>EvidentialGene: Evidence-directed Construction of Genes on Genomes.</title>
        <authorList>
            <person name="Gilbert D.G."/>
            <person name="Choi J.-H."/>
            <person name="Mockaitis K."/>
            <person name="Colbourne J."/>
            <person name="Pfrender M."/>
        </authorList>
    </citation>
    <scope>NUCLEOTIDE SEQUENCE [LARGE SCALE GENOMIC DNA]</scope>
    <source>
        <strain evidence="2 3">Xinb3</strain>
        <tissue evidence="2">Complete organism</tissue>
    </source>
</reference>
<organism evidence="2 3">
    <name type="scientific">Daphnia magna</name>
    <dbReference type="NCBI Taxonomy" id="35525"/>
    <lineage>
        <taxon>Eukaryota</taxon>
        <taxon>Metazoa</taxon>
        <taxon>Ecdysozoa</taxon>
        <taxon>Arthropoda</taxon>
        <taxon>Crustacea</taxon>
        <taxon>Branchiopoda</taxon>
        <taxon>Diplostraca</taxon>
        <taxon>Cladocera</taxon>
        <taxon>Anomopoda</taxon>
        <taxon>Daphniidae</taxon>
        <taxon>Daphnia</taxon>
    </lineage>
</organism>
<dbReference type="Proteomes" id="UP000076858">
    <property type="component" value="Unassembled WGS sequence"/>
</dbReference>
<name>A0A164SIW1_9CRUS</name>
<dbReference type="AlphaFoldDB" id="A0A164SIW1"/>